<evidence type="ECO:0000313" key="2">
    <source>
        <dbReference type="EMBL" id="GGF32770.1"/>
    </source>
</evidence>
<evidence type="ECO:0000256" key="1">
    <source>
        <dbReference type="SAM" id="MobiDB-lite"/>
    </source>
</evidence>
<dbReference type="EMBL" id="BMJQ01000012">
    <property type="protein sequence ID" value="GGF32770.1"/>
    <property type="molecule type" value="Genomic_DNA"/>
</dbReference>
<name>A0A8J2YXN6_9PROT</name>
<dbReference type="RefSeq" id="WP_189049740.1">
    <property type="nucleotide sequence ID" value="NZ_BMJQ01000012.1"/>
</dbReference>
<proteinExistence type="predicted"/>
<accession>A0A8J2YXN6</accession>
<keyword evidence="3" id="KW-1185">Reference proteome</keyword>
<sequence length="450" mass="48626">MFDPQEQVRRLHTRDDARRGLVVDHEGVAFGPDCELVRRLPGGAYRALDKNELALVPRMAKAGADPRQLSRIADALNGGNLVRAQLLGLQLPLAAQEPPSAGGLLKGGYDDQEPRKPNGEWTVGGALATAAEGMGFAEAAIDASAIATAARAALAGVAGSAAGLLAGLVYPSGNWNTYQGTLDGRPDVDYRYDEGHLSLYRTAPDGSRTQLYQGRAGSDGLYRDPQGTVIGSDLGRGFRVDIDRIDAVSDKSPPVTQARAVSTTDEPQVCPDPGPDHPHGASPRAQAYQWQITGLPPGLAIWFNGQVYDGCNPVTGALLEAKGPGYEAMMDLFWWDDTVKDFDELAIRELDNAGGRRVEWHFAEKRVADFMRAHFADLNLTNIDVIYTPPTTIFSPLLKARNYGFRNAVRANVDFPQVAGAAGKRRAVRRANGADDREFRPMRRAARSLV</sequence>
<protein>
    <submittedName>
        <fullName evidence="2">Uncharacterized protein</fullName>
    </submittedName>
</protein>
<comment type="caution">
    <text evidence="2">The sequence shown here is derived from an EMBL/GenBank/DDBJ whole genome shotgun (WGS) entry which is preliminary data.</text>
</comment>
<reference evidence="2" key="1">
    <citation type="journal article" date="2014" name="Int. J. Syst. Evol. Microbiol.">
        <title>Complete genome sequence of Corynebacterium casei LMG S-19264T (=DSM 44701T), isolated from a smear-ripened cheese.</title>
        <authorList>
            <consortium name="US DOE Joint Genome Institute (JGI-PGF)"/>
            <person name="Walter F."/>
            <person name="Albersmeier A."/>
            <person name="Kalinowski J."/>
            <person name="Ruckert C."/>
        </authorList>
    </citation>
    <scope>NUCLEOTIDE SEQUENCE</scope>
    <source>
        <strain evidence="2">CGMCC 1.15725</strain>
    </source>
</reference>
<dbReference type="Proteomes" id="UP000646365">
    <property type="component" value="Unassembled WGS sequence"/>
</dbReference>
<feature type="region of interest" description="Disordered" evidence="1">
    <location>
        <begin position="251"/>
        <end position="285"/>
    </location>
</feature>
<evidence type="ECO:0000313" key="3">
    <source>
        <dbReference type="Proteomes" id="UP000646365"/>
    </source>
</evidence>
<organism evidence="2 3">
    <name type="scientific">Aliidongia dinghuensis</name>
    <dbReference type="NCBI Taxonomy" id="1867774"/>
    <lineage>
        <taxon>Bacteria</taxon>
        <taxon>Pseudomonadati</taxon>
        <taxon>Pseudomonadota</taxon>
        <taxon>Alphaproteobacteria</taxon>
        <taxon>Rhodospirillales</taxon>
        <taxon>Dongiaceae</taxon>
        <taxon>Aliidongia</taxon>
    </lineage>
</organism>
<gene>
    <name evidence="2" type="ORF">GCM10011611_43690</name>
</gene>
<reference evidence="2" key="2">
    <citation type="submission" date="2020-09" db="EMBL/GenBank/DDBJ databases">
        <authorList>
            <person name="Sun Q."/>
            <person name="Zhou Y."/>
        </authorList>
    </citation>
    <scope>NUCLEOTIDE SEQUENCE</scope>
    <source>
        <strain evidence="2">CGMCC 1.15725</strain>
    </source>
</reference>
<dbReference type="AlphaFoldDB" id="A0A8J2YXN6"/>